<dbReference type="InterPro" id="IPR050256">
    <property type="entry name" value="Glycosyltransferase_2"/>
</dbReference>
<keyword evidence="3" id="KW-0328">Glycosyltransferase</keyword>
<dbReference type="RefSeq" id="WP_083732336.1">
    <property type="nucleotide sequence ID" value="NZ_CP017641.1"/>
</dbReference>
<dbReference type="InterPro" id="IPR001173">
    <property type="entry name" value="Glyco_trans_2-like"/>
</dbReference>
<dbReference type="InterPro" id="IPR011330">
    <property type="entry name" value="Glyco_hydro/deAcase_b/a-brl"/>
</dbReference>
<evidence type="ECO:0000256" key="1">
    <source>
        <dbReference type="SAM" id="MobiDB-lite"/>
    </source>
</evidence>
<dbReference type="OrthoDB" id="276604at2"/>
<dbReference type="Pfam" id="PF01522">
    <property type="entry name" value="Polysacc_deac_1"/>
    <property type="match status" value="1"/>
</dbReference>
<gene>
    <name evidence="3" type="primary">arnC_7</name>
    <name evidence="3" type="ORF">Fuma_05217</name>
</gene>
<keyword evidence="4" id="KW-1185">Reference proteome</keyword>
<dbReference type="PANTHER" id="PTHR48090">
    <property type="entry name" value="UNDECAPRENYL-PHOSPHATE 4-DEOXY-4-FORMAMIDO-L-ARABINOSE TRANSFERASE-RELATED"/>
    <property type="match status" value="1"/>
</dbReference>
<dbReference type="GO" id="GO:0099621">
    <property type="term" value="F:undecaprenyl-phosphate 4-deoxy-4-formamido-L-arabinose transferase activity"/>
    <property type="evidence" value="ECO:0007669"/>
    <property type="project" value="UniProtKB-EC"/>
</dbReference>
<evidence type="ECO:0000313" key="3">
    <source>
        <dbReference type="EMBL" id="APZ95558.1"/>
    </source>
</evidence>
<organism evidence="3 4">
    <name type="scientific">Fuerstiella marisgermanici</name>
    <dbReference type="NCBI Taxonomy" id="1891926"/>
    <lineage>
        <taxon>Bacteria</taxon>
        <taxon>Pseudomonadati</taxon>
        <taxon>Planctomycetota</taxon>
        <taxon>Planctomycetia</taxon>
        <taxon>Planctomycetales</taxon>
        <taxon>Planctomycetaceae</taxon>
        <taxon>Fuerstiella</taxon>
    </lineage>
</organism>
<dbReference type="AlphaFoldDB" id="A0A1P8WND6"/>
<dbReference type="InterPro" id="IPR022560">
    <property type="entry name" value="DUF3473"/>
</dbReference>
<dbReference type="InterPro" id="IPR002509">
    <property type="entry name" value="NODB_dom"/>
</dbReference>
<sequence length="602" mass="67859">MFLFDTTMVTQATQQERFSPEDASSVRGETTRRHLLTVNVEDYFQVGVFQKFISTENWYRFESRLQQNVEQVLELLEQRNTKATFFVLGWTAEKDPKLVRMIADAGHEVASRGLVHQPLLTLSKAQIREDLVKSKALLEDTTGQSVDGFRLSDGWLSKQTLWLLDEVAAAGYRYDSSLMPKQRDFADDPKWRSIQQVQTANGPLLEVPLSTMETPGGWLPIAGGNYQRQVPNFVMRRLVDRAMESATDPFVMYFQVWELDTEQPRLSVADRITKVRHYRKLGKYRRILPQYLDRYQFTSIRDHGTLENSPLKLLANPAADVTRTLGAAESATELSASPAAASATSETSQRHTSTDKTAVTIVIPCFNEETSLKYLSNTLASVTRKLSEHFQPNILFVDDCSTDNTFDALHKQFGDNPAVKIVRHEVNRGVSAGILTGLAHAETDVVCSMDCDCSYDPHELANMLPLLTGDVSMVTASPYHKDGLVRNVPGWRLVLSRGLSAMYQRLLKQELATWTSCFRVYRRAHILELPLKEDGFLGTAELAAQLVLRKRVIAEYPATLEVRLFGLSKMKTVKAILSHLRLLSRIAMSRFCGSSDRQGQSP</sequence>
<name>A0A1P8WND6_9PLAN</name>
<dbReference type="InterPro" id="IPR029044">
    <property type="entry name" value="Nucleotide-diphossugar_trans"/>
</dbReference>
<dbReference type="EMBL" id="CP017641">
    <property type="protein sequence ID" value="APZ95558.1"/>
    <property type="molecule type" value="Genomic_DNA"/>
</dbReference>
<dbReference type="SUPFAM" id="SSF88713">
    <property type="entry name" value="Glycoside hydrolase/deacetylase"/>
    <property type="match status" value="1"/>
</dbReference>
<feature type="region of interest" description="Disordered" evidence="1">
    <location>
        <begin position="332"/>
        <end position="353"/>
    </location>
</feature>
<keyword evidence="3" id="KW-0808">Transferase</keyword>
<dbReference type="GO" id="GO:0016810">
    <property type="term" value="F:hydrolase activity, acting on carbon-nitrogen (but not peptide) bonds"/>
    <property type="evidence" value="ECO:0007669"/>
    <property type="project" value="InterPro"/>
</dbReference>
<dbReference type="Gene3D" id="3.20.20.370">
    <property type="entry name" value="Glycoside hydrolase/deacetylase"/>
    <property type="match status" value="1"/>
</dbReference>
<dbReference type="GO" id="GO:0005975">
    <property type="term" value="P:carbohydrate metabolic process"/>
    <property type="evidence" value="ECO:0007669"/>
    <property type="project" value="InterPro"/>
</dbReference>
<dbReference type="Gene3D" id="3.90.550.10">
    <property type="entry name" value="Spore Coat Polysaccharide Biosynthesis Protein SpsA, Chain A"/>
    <property type="match status" value="1"/>
</dbReference>
<evidence type="ECO:0000259" key="2">
    <source>
        <dbReference type="PROSITE" id="PS51677"/>
    </source>
</evidence>
<accession>A0A1P8WND6</accession>
<dbReference type="EC" id="2.4.2.53" evidence="3"/>
<dbReference type="STRING" id="1891926.Fuma_05217"/>
<dbReference type="PANTHER" id="PTHR48090:SF7">
    <property type="entry name" value="RFBJ PROTEIN"/>
    <property type="match status" value="1"/>
</dbReference>
<dbReference type="KEGG" id="fmr:Fuma_05217"/>
<proteinExistence type="predicted"/>
<dbReference type="InterPro" id="IPR045235">
    <property type="entry name" value="PuuE_HpPgdA-like"/>
</dbReference>
<feature type="domain" description="NodB homology" evidence="2">
    <location>
        <begin position="55"/>
        <end position="178"/>
    </location>
</feature>
<dbReference type="Pfam" id="PF00535">
    <property type="entry name" value="Glycos_transf_2"/>
    <property type="match status" value="1"/>
</dbReference>
<evidence type="ECO:0000313" key="4">
    <source>
        <dbReference type="Proteomes" id="UP000187735"/>
    </source>
</evidence>
<dbReference type="CDD" id="cd10941">
    <property type="entry name" value="CE4_PuuE_HpPgdA_like_2"/>
    <property type="match status" value="1"/>
</dbReference>
<dbReference type="PROSITE" id="PS51677">
    <property type="entry name" value="NODB"/>
    <property type="match status" value="1"/>
</dbReference>
<dbReference type="CDD" id="cd04179">
    <property type="entry name" value="DPM_DPG-synthase_like"/>
    <property type="match status" value="1"/>
</dbReference>
<protein>
    <submittedName>
        <fullName evidence="3">Undecaprenyl-phosphate 4-deoxy-4-formamido-L-arabinose transferase</fullName>
        <ecNumber evidence="3">2.4.2.53</ecNumber>
    </submittedName>
</protein>
<reference evidence="3 4" key="1">
    <citation type="journal article" date="2016" name="Front. Microbiol.">
        <title>Fuerstia marisgermanicae gen. nov., sp. nov., an Unusual Member of the Phylum Planctomycetes from the German Wadden Sea.</title>
        <authorList>
            <person name="Kohn T."/>
            <person name="Heuer A."/>
            <person name="Jogler M."/>
            <person name="Vollmers J."/>
            <person name="Boedeker C."/>
            <person name="Bunk B."/>
            <person name="Rast P."/>
            <person name="Borchert D."/>
            <person name="Glockner I."/>
            <person name="Freese H.M."/>
            <person name="Klenk H.P."/>
            <person name="Overmann J."/>
            <person name="Kaster A.K."/>
            <person name="Rohde M."/>
            <person name="Wiegand S."/>
            <person name="Jogler C."/>
        </authorList>
    </citation>
    <scope>NUCLEOTIDE SEQUENCE [LARGE SCALE GENOMIC DNA]</scope>
    <source>
        <strain evidence="3 4">NH11</strain>
    </source>
</reference>
<dbReference type="SUPFAM" id="SSF53448">
    <property type="entry name" value="Nucleotide-diphospho-sugar transferases"/>
    <property type="match status" value="1"/>
</dbReference>
<dbReference type="Proteomes" id="UP000187735">
    <property type="component" value="Chromosome"/>
</dbReference>
<dbReference type="Pfam" id="PF11959">
    <property type="entry name" value="DUF3473"/>
    <property type="match status" value="1"/>
</dbReference>
<feature type="compositionally biased region" description="Low complexity" evidence="1">
    <location>
        <begin position="332"/>
        <end position="347"/>
    </location>
</feature>